<dbReference type="PRINTS" id="PR00036">
    <property type="entry name" value="HTHLACI"/>
</dbReference>
<keyword evidence="2" id="KW-0238">DNA-binding</keyword>
<dbReference type="SUPFAM" id="SSF47413">
    <property type="entry name" value="lambda repressor-like DNA-binding domains"/>
    <property type="match status" value="1"/>
</dbReference>
<dbReference type="InterPro" id="IPR000843">
    <property type="entry name" value="HTH_LacI"/>
</dbReference>
<dbReference type="Pfam" id="PF13407">
    <property type="entry name" value="Peripla_BP_4"/>
    <property type="match status" value="1"/>
</dbReference>
<accession>A0ABU2CBY8</accession>
<dbReference type="PROSITE" id="PS00356">
    <property type="entry name" value="HTH_LACI_1"/>
    <property type="match status" value="1"/>
</dbReference>
<keyword evidence="7" id="KW-1185">Reference proteome</keyword>
<evidence type="ECO:0000256" key="2">
    <source>
        <dbReference type="ARBA" id="ARBA00023125"/>
    </source>
</evidence>
<protein>
    <submittedName>
        <fullName evidence="6">LacI family transcriptional regulator</fullName>
    </submittedName>
</protein>
<dbReference type="PANTHER" id="PTHR30146:SF152">
    <property type="entry name" value="TRANSCRIPTIONAL REGULATORY PROTEIN"/>
    <property type="match status" value="1"/>
</dbReference>
<comment type="caution">
    <text evidence="6">The sequence shown here is derived from an EMBL/GenBank/DDBJ whole genome shotgun (WGS) entry which is preliminary data.</text>
</comment>
<evidence type="ECO:0000259" key="5">
    <source>
        <dbReference type="PROSITE" id="PS50943"/>
    </source>
</evidence>
<dbReference type="CDD" id="cd06307">
    <property type="entry name" value="PBP1_sugar_binding"/>
    <property type="match status" value="1"/>
</dbReference>
<keyword evidence="3" id="KW-0804">Transcription</keyword>
<gene>
    <name evidence="6" type="ORF">J2X19_003534</name>
</gene>
<dbReference type="InterPro" id="IPR010982">
    <property type="entry name" value="Lambda_DNA-bd_dom_sf"/>
</dbReference>
<dbReference type="PROSITE" id="PS50932">
    <property type="entry name" value="HTH_LACI_2"/>
    <property type="match status" value="1"/>
</dbReference>
<dbReference type="InterPro" id="IPR025997">
    <property type="entry name" value="SBP_2_dom"/>
</dbReference>
<sequence>MSNTPHPSRITIADVAKAAGVSLSTVDRVLNGRAPVRLDTAQRIHAVAESIGFHAAGVIRERVHGKRVRHTLGFLLQRTDAAFYQELGESLALAAQEHGEFCTEPQIDYMDDLSPEAVSLRLRDMGERVDAVALIAVDHPLVWAEVERLKAKGVPVFAVISDLSTPARAGYAGLDNRSVGRTAAWFITRLAREPGKLATFVGSHRFQCQEVCEMSFRSFVREHAPGFELMEPLFTLENDQLAEEGARDLLHRHPDIVGVFVAGSGIDGVVRALREHYSGAPGTRPICVVRELTQHVRQGLRAGDLHAALSHPLPRLANGLVEMMINVLNQPGLGLQQCVVPLDTQTPESV</sequence>
<dbReference type="Gene3D" id="3.40.50.2300">
    <property type="match status" value="2"/>
</dbReference>
<dbReference type="CDD" id="cd01392">
    <property type="entry name" value="HTH_LacI"/>
    <property type="match status" value="1"/>
</dbReference>
<dbReference type="RefSeq" id="WP_116607618.1">
    <property type="nucleotide sequence ID" value="NZ_JAVDXT010000003.1"/>
</dbReference>
<dbReference type="SUPFAM" id="SSF53822">
    <property type="entry name" value="Periplasmic binding protein-like I"/>
    <property type="match status" value="1"/>
</dbReference>
<evidence type="ECO:0000256" key="3">
    <source>
        <dbReference type="ARBA" id="ARBA00023163"/>
    </source>
</evidence>
<dbReference type="InterPro" id="IPR001387">
    <property type="entry name" value="Cro/C1-type_HTH"/>
</dbReference>
<dbReference type="Pfam" id="PF00356">
    <property type="entry name" value="LacI"/>
    <property type="match status" value="1"/>
</dbReference>
<evidence type="ECO:0000256" key="1">
    <source>
        <dbReference type="ARBA" id="ARBA00023015"/>
    </source>
</evidence>
<proteinExistence type="predicted"/>
<organism evidence="6 7">
    <name type="scientific">Rhodoferax ferrireducens</name>
    <dbReference type="NCBI Taxonomy" id="192843"/>
    <lineage>
        <taxon>Bacteria</taxon>
        <taxon>Pseudomonadati</taxon>
        <taxon>Pseudomonadota</taxon>
        <taxon>Betaproteobacteria</taxon>
        <taxon>Burkholderiales</taxon>
        <taxon>Comamonadaceae</taxon>
        <taxon>Rhodoferax</taxon>
    </lineage>
</organism>
<dbReference type="PROSITE" id="PS50943">
    <property type="entry name" value="HTH_CROC1"/>
    <property type="match status" value="1"/>
</dbReference>
<feature type="domain" description="HTH lacI-type" evidence="4">
    <location>
        <begin position="10"/>
        <end position="64"/>
    </location>
</feature>
<dbReference type="SMART" id="SM00354">
    <property type="entry name" value="HTH_LACI"/>
    <property type="match status" value="1"/>
</dbReference>
<dbReference type="PANTHER" id="PTHR30146">
    <property type="entry name" value="LACI-RELATED TRANSCRIPTIONAL REPRESSOR"/>
    <property type="match status" value="1"/>
</dbReference>
<evidence type="ECO:0000313" key="7">
    <source>
        <dbReference type="Proteomes" id="UP001180487"/>
    </source>
</evidence>
<dbReference type="InterPro" id="IPR028082">
    <property type="entry name" value="Peripla_BP_I"/>
</dbReference>
<dbReference type="Gene3D" id="1.10.260.40">
    <property type="entry name" value="lambda repressor-like DNA-binding domains"/>
    <property type="match status" value="1"/>
</dbReference>
<name>A0ABU2CBY8_9BURK</name>
<reference evidence="6 7" key="1">
    <citation type="submission" date="2023-07" db="EMBL/GenBank/DDBJ databases">
        <title>Sorghum-associated microbial communities from plants grown in Nebraska, USA.</title>
        <authorList>
            <person name="Schachtman D."/>
        </authorList>
    </citation>
    <scope>NUCLEOTIDE SEQUENCE [LARGE SCALE GENOMIC DNA]</scope>
    <source>
        <strain evidence="6 7">BE313</strain>
    </source>
</reference>
<keyword evidence="1" id="KW-0805">Transcription regulation</keyword>
<evidence type="ECO:0000259" key="4">
    <source>
        <dbReference type="PROSITE" id="PS50932"/>
    </source>
</evidence>
<feature type="domain" description="HTH cro/C1-type" evidence="5">
    <location>
        <begin position="10"/>
        <end position="44"/>
    </location>
</feature>
<dbReference type="Proteomes" id="UP001180487">
    <property type="component" value="Unassembled WGS sequence"/>
</dbReference>
<evidence type="ECO:0000313" key="6">
    <source>
        <dbReference type="EMBL" id="MDR7378840.1"/>
    </source>
</evidence>
<dbReference type="EMBL" id="JAVDXT010000003">
    <property type="protein sequence ID" value="MDR7378840.1"/>
    <property type="molecule type" value="Genomic_DNA"/>
</dbReference>